<dbReference type="InterPro" id="IPR004482">
    <property type="entry name" value="Mg_chelat-rel"/>
</dbReference>
<dbReference type="EMBL" id="MOXJ01000004">
    <property type="protein sequence ID" value="PDO11223.1"/>
    <property type="molecule type" value="Genomic_DNA"/>
</dbReference>
<dbReference type="Pfam" id="PF01078">
    <property type="entry name" value="Mg_chelatase"/>
    <property type="match status" value="1"/>
</dbReference>
<comment type="similarity">
    <text evidence="1">Belongs to the Mg-chelatase subunits D/I family. ComM subfamily.</text>
</comment>
<organism evidence="3 4">
    <name type="scientific">Candidatus Reconcilbacillus cellulovorans</name>
    <dbReference type="NCBI Taxonomy" id="1906605"/>
    <lineage>
        <taxon>Bacteria</taxon>
        <taxon>Bacillati</taxon>
        <taxon>Bacillota</taxon>
        <taxon>Bacilli</taxon>
        <taxon>Bacillales</taxon>
        <taxon>Paenibacillaceae</taxon>
        <taxon>Candidatus Reconcilbacillus</taxon>
    </lineage>
</organism>
<dbReference type="Gene3D" id="3.40.50.300">
    <property type="entry name" value="P-loop containing nucleotide triphosphate hydrolases"/>
    <property type="match status" value="1"/>
</dbReference>
<dbReference type="AlphaFoldDB" id="A0A2A6E2L4"/>
<dbReference type="PANTHER" id="PTHR32039:SF7">
    <property type="entry name" value="COMPETENCE PROTEIN COMM"/>
    <property type="match status" value="1"/>
</dbReference>
<dbReference type="InterPro" id="IPR027417">
    <property type="entry name" value="P-loop_NTPase"/>
</dbReference>
<evidence type="ECO:0000313" key="4">
    <source>
        <dbReference type="Proteomes" id="UP000243688"/>
    </source>
</evidence>
<dbReference type="Pfam" id="PF13335">
    <property type="entry name" value="Mg_chelatase_C"/>
    <property type="match status" value="1"/>
</dbReference>
<comment type="caution">
    <text evidence="3">The sequence shown here is derived from an EMBL/GenBank/DDBJ whole genome shotgun (WGS) entry which is preliminary data.</text>
</comment>
<dbReference type="InterPro" id="IPR020568">
    <property type="entry name" value="Ribosomal_Su5_D2-typ_SF"/>
</dbReference>
<dbReference type="SUPFAM" id="SSF52540">
    <property type="entry name" value="P-loop containing nucleoside triphosphate hydrolases"/>
    <property type="match status" value="1"/>
</dbReference>
<feature type="domain" description="AAA+ ATPase" evidence="2">
    <location>
        <begin position="214"/>
        <end position="396"/>
    </location>
</feature>
<dbReference type="InterPro" id="IPR025158">
    <property type="entry name" value="Mg_chelat-rel_C"/>
</dbReference>
<dbReference type="Gene3D" id="3.30.230.10">
    <property type="match status" value="1"/>
</dbReference>
<dbReference type="InterPro" id="IPR045006">
    <property type="entry name" value="CHLI-like"/>
</dbReference>
<evidence type="ECO:0000259" key="2">
    <source>
        <dbReference type="SMART" id="SM00382"/>
    </source>
</evidence>
<dbReference type="GO" id="GO:0005524">
    <property type="term" value="F:ATP binding"/>
    <property type="evidence" value="ECO:0007669"/>
    <property type="project" value="InterPro"/>
</dbReference>
<dbReference type="Pfam" id="PF13541">
    <property type="entry name" value="ChlI"/>
    <property type="match status" value="1"/>
</dbReference>
<dbReference type="NCBIfam" id="TIGR00368">
    <property type="entry name" value="YifB family Mg chelatase-like AAA ATPase"/>
    <property type="match status" value="1"/>
</dbReference>
<protein>
    <recommendedName>
        <fullName evidence="2">AAA+ ATPase domain-containing protein</fullName>
    </recommendedName>
</protein>
<dbReference type="PANTHER" id="PTHR32039">
    <property type="entry name" value="MAGNESIUM-CHELATASE SUBUNIT CHLI"/>
    <property type="match status" value="1"/>
</dbReference>
<dbReference type="Proteomes" id="UP000243688">
    <property type="component" value="Unassembled WGS sequence"/>
</dbReference>
<dbReference type="InterPro" id="IPR000523">
    <property type="entry name" value="Mg_chelatse_chII-like_cat_dom"/>
</dbReference>
<sequence>MLGKVYGACLCGIEGRIVEVEADIANGLPQTNIVGLPDSAVRESIERVRVAIRNSGYRYPLARITVNLAPADVRKEGSAFDLAVAAAILVADGQAGCADGKELLIGELALDGSLRPVEGVLAMVHAAKEAGFDRVAVPVGNWLEARLIGGIDVRPFSRLRDWVEGKPARPSGQRIVPVGAGSCDPWEKDGREGDFDDVVGQHHAKRALAVAAAGMHHVLLVGPPGSGKTMLARRLPSVMPPLSEEEALEVAKIHSAAGLLVVGRGLPRSRPFRAPHHTATASSLIGGGASPRPGEVSLAHRGVLFLDELPEFPRPTLEALRQPLEERSAVVGRAKATYRFPAHFLLVAAMNPCPCGFGRVEEGCACTPARRRRYVSHLSGPLADRIDMIVEVPRLKTNELADRRTPPEVSAETLRACVARAVRIQKERFFGSDLRSNGELSGRLLEEACRLDGEAKRLLEAAQETLGLSVRAYERVLKVARTIADMEGSERVRAGHVAEAVQYRKAERELLRTH</sequence>
<dbReference type="InterPro" id="IPR003593">
    <property type="entry name" value="AAA+_ATPase"/>
</dbReference>
<evidence type="ECO:0000256" key="1">
    <source>
        <dbReference type="ARBA" id="ARBA00006354"/>
    </source>
</evidence>
<evidence type="ECO:0000313" key="3">
    <source>
        <dbReference type="EMBL" id="PDO11223.1"/>
    </source>
</evidence>
<reference evidence="3 4" key="1">
    <citation type="submission" date="2016-12" db="EMBL/GenBank/DDBJ databases">
        <title>Candidatus Reconcilibacillus cellulovorans genome.</title>
        <authorList>
            <person name="Kolinko S."/>
            <person name="Wu Y.-W."/>
            <person name="Tachea F."/>
            <person name="Denzel E."/>
            <person name="Hiras J."/>
            <person name="Baecker N."/>
            <person name="Chan L.J."/>
            <person name="Eichorst S.A."/>
            <person name="Frey D."/>
            <person name="Adams P.D."/>
            <person name="Pray T."/>
            <person name="Tanjore D."/>
            <person name="Petzold C.J."/>
            <person name="Gladden J.M."/>
            <person name="Simmons B.A."/>
            <person name="Singer S.W."/>
        </authorList>
    </citation>
    <scope>NUCLEOTIDE SEQUENCE [LARGE SCALE GENOMIC DNA]</scope>
    <source>
        <strain evidence="3">JTherm</strain>
    </source>
</reference>
<dbReference type="SUPFAM" id="SSF54211">
    <property type="entry name" value="Ribosomal protein S5 domain 2-like"/>
    <property type="match status" value="1"/>
</dbReference>
<dbReference type="InterPro" id="IPR014721">
    <property type="entry name" value="Ribsml_uS5_D2-typ_fold_subgr"/>
</dbReference>
<name>A0A2A6E2L4_9BACL</name>
<accession>A0A2A6E2L4</accession>
<proteinExistence type="inferred from homology"/>
<gene>
    <name evidence="3" type="ORF">BLM47_03250</name>
</gene>
<dbReference type="SMART" id="SM00382">
    <property type="entry name" value="AAA"/>
    <property type="match status" value="1"/>
</dbReference>